<dbReference type="Gene3D" id="3.20.20.30">
    <property type="entry name" value="Luciferase-like domain"/>
    <property type="match status" value="1"/>
</dbReference>
<dbReference type="InterPro" id="IPR011251">
    <property type="entry name" value="Luciferase-like_dom"/>
</dbReference>
<evidence type="ECO:0000313" key="3">
    <source>
        <dbReference type="Proteomes" id="UP001499978"/>
    </source>
</evidence>
<dbReference type="InterPro" id="IPR036661">
    <property type="entry name" value="Luciferase-like_sf"/>
</dbReference>
<dbReference type="Pfam" id="PF00296">
    <property type="entry name" value="Bac_luciferase"/>
    <property type="match status" value="1"/>
</dbReference>
<feature type="domain" description="Luciferase-like" evidence="1">
    <location>
        <begin position="1"/>
        <end position="69"/>
    </location>
</feature>
<organism evidence="2 3">
    <name type="scientific">Pilimelia columellifera subsp. columellifera</name>
    <dbReference type="NCBI Taxonomy" id="706583"/>
    <lineage>
        <taxon>Bacteria</taxon>
        <taxon>Bacillati</taxon>
        <taxon>Actinomycetota</taxon>
        <taxon>Actinomycetes</taxon>
        <taxon>Micromonosporales</taxon>
        <taxon>Micromonosporaceae</taxon>
        <taxon>Pilimelia</taxon>
    </lineage>
</organism>
<name>A0ABP6AZY0_9ACTN</name>
<dbReference type="EMBL" id="BAAARY010000018">
    <property type="protein sequence ID" value="GAA2529659.1"/>
    <property type="molecule type" value="Genomic_DNA"/>
</dbReference>
<dbReference type="SUPFAM" id="SSF51679">
    <property type="entry name" value="Bacterial luciferase-like"/>
    <property type="match status" value="1"/>
</dbReference>
<evidence type="ECO:0000259" key="1">
    <source>
        <dbReference type="Pfam" id="PF00296"/>
    </source>
</evidence>
<reference evidence="3" key="1">
    <citation type="journal article" date="2019" name="Int. J. Syst. Evol. Microbiol.">
        <title>The Global Catalogue of Microorganisms (GCM) 10K type strain sequencing project: providing services to taxonomists for standard genome sequencing and annotation.</title>
        <authorList>
            <consortium name="The Broad Institute Genomics Platform"/>
            <consortium name="The Broad Institute Genome Sequencing Center for Infectious Disease"/>
            <person name="Wu L."/>
            <person name="Ma J."/>
        </authorList>
    </citation>
    <scope>NUCLEOTIDE SEQUENCE [LARGE SCALE GENOMIC DNA]</scope>
    <source>
        <strain evidence="3">JCM 3367</strain>
    </source>
</reference>
<evidence type="ECO:0000313" key="2">
    <source>
        <dbReference type="EMBL" id="GAA2529659.1"/>
    </source>
</evidence>
<accession>A0ABP6AZY0</accession>
<comment type="caution">
    <text evidence="2">The sequence shown here is derived from an EMBL/GenBank/DDBJ whole genome shotgun (WGS) entry which is preliminary data.</text>
</comment>
<gene>
    <name evidence="2" type="ORF">GCM10010201_31120</name>
</gene>
<dbReference type="Proteomes" id="UP001499978">
    <property type="component" value="Unassembled WGS sequence"/>
</dbReference>
<protein>
    <recommendedName>
        <fullName evidence="1">Luciferase-like domain-containing protein</fullName>
    </recommendedName>
</protein>
<proteinExistence type="predicted"/>
<keyword evidence="3" id="KW-1185">Reference proteome</keyword>
<dbReference type="RefSeq" id="WP_344173748.1">
    <property type="nucleotide sequence ID" value="NZ_BAAARY010000018.1"/>
</dbReference>
<sequence length="129" mass="14020">MRVYEDFVTLGVLSGGHAEITLGRGAFDEPFGLFGYDMDDYDTVFTEHLDLLLQITRPSSVSLRGGHCAPLLGSWAGLRLVQQRCRSESTSGGNRGSLMRADKLRLPVATAMTPGSTARLAENLKPYGE</sequence>